<dbReference type="Proteomes" id="UP000013909">
    <property type="component" value="Unassembled WGS sequence"/>
</dbReference>
<keyword evidence="2" id="KW-1185">Reference proteome</keyword>
<sequence>MERSSQNGGSPVKYTNILKQNSVGRFLGKKFDWITQQTKAEGQ</sequence>
<comment type="caution">
    <text evidence="1">The sequence shown here is derived from an EMBL/GenBank/DDBJ whole genome shotgun (WGS) entry which is preliminary data.</text>
</comment>
<accession>R7ZMH6</accession>
<dbReference type="EMBL" id="AQHR01000110">
    <property type="protein sequence ID" value="EON75282.1"/>
    <property type="molecule type" value="Genomic_DNA"/>
</dbReference>
<evidence type="ECO:0000313" key="2">
    <source>
        <dbReference type="Proteomes" id="UP000013909"/>
    </source>
</evidence>
<dbReference type="AlphaFoldDB" id="R7ZMH6"/>
<evidence type="ECO:0000313" key="1">
    <source>
        <dbReference type="EMBL" id="EON75282.1"/>
    </source>
</evidence>
<gene>
    <name evidence="1" type="ORF">ADIS_4453</name>
</gene>
<reference evidence="1 2" key="1">
    <citation type="submission" date="2013-02" db="EMBL/GenBank/DDBJ databases">
        <title>A novel strain isolated from Lonar lake, Maharashtra, India.</title>
        <authorList>
            <person name="Singh A."/>
        </authorList>
    </citation>
    <scope>NUCLEOTIDE SEQUENCE [LARGE SCALE GENOMIC DNA]</scope>
    <source>
        <strain evidence="1 2">AK24</strain>
    </source>
</reference>
<protein>
    <submittedName>
        <fullName evidence="1">Uncharacterized protein</fullName>
    </submittedName>
</protein>
<name>R7ZMH6_9BACT</name>
<proteinExistence type="predicted"/>
<organism evidence="1 2">
    <name type="scientific">Lunatimonas lonarensis</name>
    <dbReference type="NCBI Taxonomy" id="1232681"/>
    <lineage>
        <taxon>Bacteria</taxon>
        <taxon>Pseudomonadati</taxon>
        <taxon>Bacteroidota</taxon>
        <taxon>Cytophagia</taxon>
        <taxon>Cytophagales</taxon>
        <taxon>Cyclobacteriaceae</taxon>
    </lineage>
</organism>